<evidence type="ECO:0000256" key="1">
    <source>
        <dbReference type="SAM" id="Phobius"/>
    </source>
</evidence>
<sequence>MTDTAERRLILQDLMLAASNLVMFLLLDGTLSATGEWWIAAVVALVSGGLFAAADRTRAGLWALFVAGVAAIGGIVWMTTLDAPPVGGFTRLFLGLALGLGGNRFVFGVVRPVPEFRRRRQASAK</sequence>
<protein>
    <submittedName>
        <fullName evidence="2">Uncharacterized protein</fullName>
    </submittedName>
</protein>
<feature type="transmembrane region" description="Helical" evidence="1">
    <location>
        <begin position="37"/>
        <end position="54"/>
    </location>
</feature>
<keyword evidence="3" id="KW-1185">Reference proteome</keyword>
<feature type="transmembrane region" description="Helical" evidence="1">
    <location>
        <begin position="61"/>
        <end position="80"/>
    </location>
</feature>
<keyword evidence="1" id="KW-0472">Membrane</keyword>
<keyword evidence="1" id="KW-0812">Transmembrane</keyword>
<evidence type="ECO:0000313" key="2">
    <source>
        <dbReference type="EMBL" id="SNZ02728.1"/>
    </source>
</evidence>
<dbReference type="Proteomes" id="UP000219453">
    <property type="component" value="Unassembled WGS sequence"/>
</dbReference>
<accession>A0A285N056</accession>
<feature type="transmembrane region" description="Helical" evidence="1">
    <location>
        <begin position="9"/>
        <end position="31"/>
    </location>
</feature>
<dbReference type="AlphaFoldDB" id="A0A285N056"/>
<dbReference type="RefSeq" id="WP_097007159.1">
    <property type="nucleotide sequence ID" value="NZ_OBEJ01000001.1"/>
</dbReference>
<name>A0A285N056_NATPI</name>
<reference evidence="2 3" key="1">
    <citation type="submission" date="2017-09" db="EMBL/GenBank/DDBJ databases">
        <authorList>
            <person name="Ehlers B."/>
            <person name="Leendertz F.H."/>
        </authorList>
    </citation>
    <scope>NUCLEOTIDE SEQUENCE [LARGE SCALE GENOMIC DNA]</scope>
    <source>
        <strain evidence="2 3">DSM 27208</strain>
    </source>
</reference>
<dbReference type="EMBL" id="OBEJ01000001">
    <property type="protein sequence ID" value="SNZ02728.1"/>
    <property type="molecule type" value="Genomic_DNA"/>
</dbReference>
<dbReference type="OrthoDB" id="306404at2157"/>
<feature type="transmembrane region" description="Helical" evidence="1">
    <location>
        <begin position="92"/>
        <end position="110"/>
    </location>
</feature>
<evidence type="ECO:0000313" key="3">
    <source>
        <dbReference type="Proteomes" id="UP000219453"/>
    </source>
</evidence>
<keyword evidence="1" id="KW-1133">Transmembrane helix</keyword>
<organism evidence="2 3">
    <name type="scientific">Natronoarchaeum philippinense</name>
    <dbReference type="NCBI Taxonomy" id="558529"/>
    <lineage>
        <taxon>Archaea</taxon>
        <taxon>Methanobacteriati</taxon>
        <taxon>Methanobacteriota</taxon>
        <taxon>Stenosarchaea group</taxon>
        <taxon>Halobacteria</taxon>
        <taxon>Halobacteriales</taxon>
        <taxon>Natronoarchaeaceae</taxon>
    </lineage>
</organism>
<proteinExistence type="predicted"/>
<gene>
    <name evidence="2" type="ORF">SAMN06269185_0096</name>
</gene>